<keyword evidence="2 4" id="KW-0560">Oxidoreductase</keyword>
<name>A0A1X2HS72_SYNRA</name>
<dbReference type="PANTHER" id="PTHR11699">
    <property type="entry name" value="ALDEHYDE DEHYDROGENASE-RELATED"/>
    <property type="match status" value="1"/>
</dbReference>
<dbReference type="Pfam" id="PF00171">
    <property type="entry name" value="Aldedh"/>
    <property type="match status" value="1"/>
</dbReference>
<accession>A0A1X2HS72</accession>
<proteinExistence type="inferred from homology"/>
<evidence type="ECO:0000256" key="3">
    <source>
        <dbReference type="PROSITE-ProRule" id="PRU10007"/>
    </source>
</evidence>
<dbReference type="InterPro" id="IPR016161">
    <property type="entry name" value="Ald_DH/histidinol_DH"/>
</dbReference>
<comment type="caution">
    <text evidence="6">The sequence shown here is derived from an EMBL/GenBank/DDBJ whole genome shotgun (WGS) entry which is preliminary data.</text>
</comment>
<dbReference type="STRING" id="13706.A0A1X2HS72"/>
<comment type="similarity">
    <text evidence="1 4">Belongs to the aldehyde dehydrogenase family.</text>
</comment>
<dbReference type="InterPro" id="IPR016162">
    <property type="entry name" value="Ald_DH_N"/>
</dbReference>
<dbReference type="FunFam" id="3.40.309.10:FF:000009">
    <property type="entry name" value="Aldehyde dehydrogenase A"/>
    <property type="match status" value="1"/>
</dbReference>
<dbReference type="OMA" id="NLVCRVN"/>
<dbReference type="AlphaFoldDB" id="A0A1X2HS72"/>
<dbReference type="CDD" id="cd07102">
    <property type="entry name" value="ALDH_EDX86601"/>
    <property type="match status" value="1"/>
</dbReference>
<evidence type="ECO:0000256" key="4">
    <source>
        <dbReference type="RuleBase" id="RU003345"/>
    </source>
</evidence>
<dbReference type="Gene3D" id="3.40.605.10">
    <property type="entry name" value="Aldehyde Dehydrogenase, Chain A, domain 1"/>
    <property type="match status" value="1"/>
</dbReference>
<organism evidence="6 7">
    <name type="scientific">Syncephalastrum racemosum</name>
    <name type="common">Filamentous fungus</name>
    <dbReference type="NCBI Taxonomy" id="13706"/>
    <lineage>
        <taxon>Eukaryota</taxon>
        <taxon>Fungi</taxon>
        <taxon>Fungi incertae sedis</taxon>
        <taxon>Mucoromycota</taxon>
        <taxon>Mucoromycotina</taxon>
        <taxon>Mucoromycetes</taxon>
        <taxon>Mucorales</taxon>
        <taxon>Syncephalastraceae</taxon>
        <taxon>Syncephalastrum</taxon>
    </lineage>
</organism>
<keyword evidence="7" id="KW-1185">Reference proteome</keyword>
<dbReference type="PROSITE" id="PS00687">
    <property type="entry name" value="ALDEHYDE_DEHYDR_GLU"/>
    <property type="match status" value="1"/>
</dbReference>
<dbReference type="SUPFAM" id="SSF53720">
    <property type="entry name" value="ALDH-like"/>
    <property type="match status" value="1"/>
</dbReference>
<protein>
    <submittedName>
        <fullName evidence="6">Aldehyde dehydrogenase</fullName>
    </submittedName>
</protein>
<evidence type="ECO:0000313" key="6">
    <source>
        <dbReference type="EMBL" id="ORZ02409.1"/>
    </source>
</evidence>
<reference evidence="6 7" key="1">
    <citation type="submission" date="2016-07" db="EMBL/GenBank/DDBJ databases">
        <title>Pervasive Adenine N6-methylation of Active Genes in Fungi.</title>
        <authorList>
            <consortium name="DOE Joint Genome Institute"/>
            <person name="Mondo S.J."/>
            <person name="Dannebaum R.O."/>
            <person name="Kuo R.C."/>
            <person name="Labutti K."/>
            <person name="Haridas S."/>
            <person name="Kuo A."/>
            <person name="Salamov A."/>
            <person name="Ahrendt S.R."/>
            <person name="Lipzen A."/>
            <person name="Sullivan W."/>
            <person name="Andreopoulos W.B."/>
            <person name="Clum A."/>
            <person name="Lindquist E."/>
            <person name="Daum C."/>
            <person name="Ramamoorthy G.K."/>
            <person name="Gryganskyi A."/>
            <person name="Culley D."/>
            <person name="Magnuson J.K."/>
            <person name="James T.Y."/>
            <person name="O'Malley M.A."/>
            <person name="Stajich J.E."/>
            <person name="Spatafora J.W."/>
            <person name="Visel A."/>
            <person name="Grigoriev I.V."/>
        </authorList>
    </citation>
    <scope>NUCLEOTIDE SEQUENCE [LARGE SCALE GENOMIC DNA]</scope>
    <source>
        <strain evidence="6 7">NRRL 2496</strain>
    </source>
</reference>
<dbReference type="InterPro" id="IPR015590">
    <property type="entry name" value="Aldehyde_DH_dom"/>
</dbReference>
<evidence type="ECO:0000256" key="1">
    <source>
        <dbReference type="ARBA" id="ARBA00009986"/>
    </source>
</evidence>
<feature type="active site" evidence="3">
    <location>
        <position position="231"/>
    </location>
</feature>
<dbReference type="InParanoid" id="A0A1X2HS72"/>
<dbReference type="InterPro" id="IPR029510">
    <property type="entry name" value="Ald_DH_CS_GLU"/>
</dbReference>
<dbReference type="InterPro" id="IPR016163">
    <property type="entry name" value="Ald_DH_C"/>
</dbReference>
<sequence length="465" mass="50449">MPITVISPVTQQALFEIESLTSSQIDTAVADAAEGFKAWRAVPVADRVKVLKRFCELFEAKADQVADTLVTQMGRPKRYGAGEVKGVLERAGYMISVAQEALADEVIQNDSNVRRYLRKEPLGPVFIIAAWNYPYLTMVNNVVPALLAGNAVLLKQSPQVPKCADLFTETLREAGVPAKAIQAVHVDDAGADYLVRHPGVQYVSFTGSVAVGKKIRKAIGDSERLIGLGMELGGKDPAYVLADADINFAAENIVDGAFFNSGQCCCSIERCYVHESVYDAFVQKALSIAQQYVLGNPSDPNTTIGPMAHVRFADKVRAQISDAVSKGAKALVDTSQYFPADKAGTTFVGPQILTQVTHDMEVMQEETFGPVLAVMPVSSDEEAIRLMNDSSYGLTASIWTASADKAVAIGDQIECGTWFMNRCDYIDPALAWVGAKDSGLGFSMSKHGFDQFVKPKSYHLRLQQQ</sequence>
<dbReference type="EMBL" id="MCGN01000001">
    <property type="protein sequence ID" value="ORZ02409.1"/>
    <property type="molecule type" value="Genomic_DNA"/>
</dbReference>
<evidence type="ECO:0000313" key="7">
    <source>
        <dbReference type="Proteomes" id="UP000242180"/>
    </source>
</evidence>
<gene>
    <name evidence="6" type="ORF">BCR43DRAFT_481504</name>
</gene>
<evidence type="ECO:0000259" key="5">
    <source>
        <dbReference type="Pfam" id="PF00171"/>
    </source>
</evidence>
<dbReference type="Proteomes" id="UP000242180">
    <property type="component" value="Unassembled WGS sequence"/>
</dbReference>
<evidence type="ECO:0000256" key="2">
    <source>
        <dbReference type="ARBA" id="ARBA00023002"/>
    </source>
</evidence>
<dbReference type="OrthoDB" id="310895at2759"/>
<dbReference type="Gene3D" id="3.40.309.10">
    <property type="entry name" value="Aldehyde Dehydrogenase, Chain A, domain 2"/>
    <property type="match status" value="1"/>
</dbReference>
<feature type="domain" description="Aldehyde dehydrogenase" evidence="5">
    <location>
        <begin position="3"/>
        <end position="457"/>
    </location>
</feature>
<dbReference type="GO" id="GO:0016620">
    <property type="term" value="F:oxidoreductase activity, acting on the aldehyde or oxo group of donors, NAD or NADP as acceptor"/>
    <property type="evidence" value="ECO:0007669"/>
    <property type="project" value="InterPro"/>
</dbReference>